<dbReference type="InterPro" id="IPR041698">
    <property type="entry name" value="Methyltransf_25"/>
</dbReference>
<dbReference type="InterPro" id="IPR029063">
    <property type="entry name" value="SAM-dependent_MTases_sf"/>
</dbReference>
<protein>
    <submittedName>
        <fullName evidence="3">Uncharacterized protein LOC102803444</fullName>
    </submittedName>
</protein>
<keyword evidence="2" id="KW-1185">Reference proteome</keyword>
<reference evidence="3" key="1">
    <citation type="submission" date="2025-08" db="UniProtKB">
        <authorList>
            <consortium name="RefSeq"/>
        </authorList>
    </citation>
    <scope>IDENTIFICATION</scope>
    <source>
        <tissue evidence="3">Testes</tissue>
    </source>
</reference>
<dbReference type="SUPFAM" id="SSF53335">
    <property type="entry name" value="S-adenosyl-L-methionine-dependent methyltransferases"/>
    <property type="match status" value="1"/>
</dbReference>
<name>A0ABM0M3W3_SACKO</name>
<proteinExistence type="predicted"/>
<organism evidence="2 3">
    <name type="scientific">Saccoglossus kowalevskii</name>
    <name type="common">Acorn worm</name>
    <dbReference type="NCBI Taxonomy" id="10224"/>
    <lineage>
        <taxon>Eukaryota</taxon>
        <taxon>Metazoa</taxon>
        <taxon>Hemichordata</taxon>
        <taxon>Enteropneusta</taxon>
        <taxon>Harrimaniidae</taxon>
        <taxon>Saccoglossus</taxon>
    </lineage>
</organism>
<evidence type="ECO:0000313" key="2">
    <source>
        <dbReference type="Proteomes" id="UP000694865"/>
    </source>
</evidence>
<dbReference type="RefSeq" id="XP_006814704.1">
    <property type="nucleotide sequence ID" value="XM_006814641.1"/>
</dbReference>
<dbReference type="Gene3D" id="3.40.50.150">
    <property type="entry name" value="Vaccinia Virus protein VP39"/>
    <property type="match status" value="1"/>
</dbReference>
<gene>
    <name evidence="3" type="primary">LOC102803444</name>
</gene>
<dbReference type="Pfam" id="PF13649">
    <property type="entry name" value="Methyltransf_25"/>
    <property type="match status" value="1"/>
</dbReference>
<feature type="domain" description="Methyltransferase" evidence="1">
    <location>
        <begin position="68"/>
        <end position="160"/>
    </location>
</feature>
<evidence type="ECO:0000259" key="1">
    <source>
        <dbReference type="Pfam" id="PF13649"/>
    </source>
</evidence>
<sequence length="218" mass="24698">MATNENVDRAFRNMVTIRDSTKSSQEIREHYNTWSKTFEKEAALLGWNAPKYTAKCLSDLLPERNAYVLDCAAGTGLVGLELKHLGYRNIDAVDLSDDSLQKAELKGCYRQLICAKLNEHPIMTIKPDTYDGIVCCGAFIDGHLNDKCLIEWSRILKPNGIICICLNTKFISQLEGPVLDRLLKDNILEQVQKIIVSNYVQEEDGYVVSFRLLKNQPQ</sequence>
<evidence type="ECO:0000313" key="3">
    <source>
        <dbReference type="RefSeq" id="XP_006814704.1"/>
    </source>
</evidence>
<dbReference type="Proteomes" id="UP000694865">
    <property type="component" value="Unplaced"/>
</dbReference>
<accession>A0ABM0M3W3</accession>
<dbReference type="GeneID" id="102803444"/>
<dbReference type="CDD" id="cd02440">
    <property type="entry name" value="AdoMet_MTases"/>
    <property type="match status" value="1"/>
</dbReference>